<dbReference type="RefSeq" id="WP_153499362.1">
    <property type="nucleotide sequence ID" value="NZ_WIRE01000001.1"/>
</dbReference>
<accession>A0A6N7LQG6</accession>
<dbReference type="EMBL" id="WIRE01000001">
    <property type="protein sequence ID" value="MQX52549.1"/>
    <property type="molecule type" value="Genomic_DNA"/>
</dbReference>
<gene>
    <name evidence="1" type="ORF">GFN93_04770</name>
</gene>
<reference evidence="1 2" key="1">
    <citation type="submission" date="2019-10" db="EMBL/GenBank/DDBJ databases">
        <title>Alcanivorax sp.PA15-N-34 draft genome sequence.</title>
        <authorList>
            <person name="Liao X."/>
            <person name="Shao Z."/>
        </authorList>
    </citation>
    <scope>NUCLEOTIDE SEQUENCE [LARGE SCALE GENOMIC DNA]</scope>
    <source>
        <strain evidence="1 2">PA15-N-34</strain>
    </source>
</reference>
<comment type="caution">
    <text evidence="1">The sequence shown here is derived from an EMBL/GenBank/DDBJ whole genome shotgun (WGS) entry which is preliminary data.</text>
</comment>
<keyword evidence="2" id="KW-1185">Reference proteome</keyword>
<evidence type="ECO:0008006" key="3">
    <source>
        <dbReference type="Google" id="ProtNLM"/>
    </source>
</evidence>
<sequence length="350" mass="37899">MSQFYPVLARGVVGCATALVLTGCQMMATGSAGSSASAIYSGADPLVLDERMKGELTTGSAINVKDGSRYQLYRLTLEPGDLVAVDLQGSFEGMLSLYDAENTLLMVDSPLRIRAEEGGEYAVVVSGETSDSYGPFSITASSIDLNDTGVLQVPGTTRGWLHSELRVYTLTVEKQAAYQIDVLSSDFDSVMAIDGPDGYYNENDDGSESGNASISDMFAPGEYTLTIGSYEGRQGLFDIEIATFEVDITDTDVLTPGSEIEGWMGEEPESYSLTIEEEGEYQVEMRSTTLDSFLVIEGPDGFYAEDDDGGQHYNSRIVETLNPGVYQVRASRHPEAYPNRGVFTLSAERR</sequence>
<protein>
    <recommendedName>
        <fullName evidence="3">ABC transporter substrate-binding protein</fullName>
    </recommendedName>
</protein>
<dbReference type="Proteomes" id="UP000469421">
    <property type="component" value="Unassembled WGS sequence"/>
</dbReference>
<dbReference type="AlphaFoldDB" id="A0A6N7LQG6"/>
<name>A0A6N7LQG6_9GAMM</name>
<evidence type="ECO:0000313" key="2">
    <source>
        <dbReference type="Proteomes" id="UP000469421"/>
    </source>
</evidence>
<evidence type="ECO:0000313" key="1">
    <source>
        <dbReference type="EMBL" id="MQX52549.1"/>
    </source>
</evidence>
<organism evidence="1 2">
    <name type="scientific">Alcanivorax sediminis</name>
    <dbReference type="NCBI Taxonomy" id="2663008"/>
    <lineage>
        <taxon>Bacteria</taxon>
        <taxon>Pseudomonadati</taxon>
        <taxon>Pseudomonadota</taxon>
        <taxon>Gammaproteobacteria</taxon>
        <taxon>Oceanospirillales</taxon>
        <taxon>Alcanivoracaceae</taxon>
        <taxon>Alcanivorax</taxon>
    </lineage>
</organism>
<proteinExistence type="predicted"/>